<feature type="chain" id="PRO_5005601755" description="Thioesterase domain-containing protein" evidence="1">
    <location>
        <begin position="21"/>
        <end position="411"/>
    </location>
</feature>
<proteinExistence type="predicted"/>
<dbReference type="Proteomes" id="UP000037460">
    <property type="component" value="Unassembled WGS sequence"/>
</dbReference>
<dbReference type="InterPro" id="IPR029058">
    <property type="entry name" value="AB_hydrolase_fold"/>
</dbReference>
<organism evidence="2 3">
    <name type="scientific">Chrysochromulina tobinii</name>
    <dbReference type="NCBI Taxonomy" id="1460289"/>
    <lineage>
        <taxon>Eukaryota</taxon>
        <taxon>Haptista</taxon>
        <taxon>Haptophyta</taxon>
        <taxon>Prymnesiophyceae</taxon>
        <taxon>Prymnesiales</taxon>
        <taxon>Chrysochromulinaceae</taxon>
        <taxon>Chrysochromulina</taxon>
    </lineage>
</organism>
<comment type="caution">
    <text evidence="2">The sequence shown here is derived from an EMBL/GenBank/DDBJ whole genome shotgun (WGS) entry which is preliminary data.</text>
</comment>
<sequence>MLLGTGAVFAALVPLIPTTAMYYCEHNTLYTGGAPESYAQSLGGLARLYAEAIKQACCRAGAVAGGRPSVDPFLDHLTGAVASGQPSVDPLDHLTGAVPGAGAVAGGRPSVDPLDHLTGAVPGAHGEGYFDLIGGSWGGYMAHQIALVAQQIGAPCRRLVLLDPNPPTVGRAPSLAPSTAREAVHALLATMLDAAAAGAQDGAQDGAQVGVQGSARDGARLGARYGAWRQPPEGDDGGGGVRSTFDALADEIAIWPDAELIPRAAQRLVGAGLMADTIEAVVALGRRVLVYQHQDLMMRQHLARAFEEGTPLPQLDCPTLLVLATTRADFFERAFALGTTRETAGMERAREFGAVRRELVLEGTHQSVVQRCATGTERRFVHALLEFLAASGFEASSEASVPSRRVSWAQT</sequence>
<evidence type="ECO:0000313" key="3">
    <source>
        <dbReference type="Proteomes" id="UP000037460"/>
    </source>
</evidence>
<dbReference type="EMBL" id="JWZX01003084">
    <property type="protein sequence ID" value="KOO24520.1"/>
    <property type="molecule type" value="Genomic_DNA"/>
</dbReference>
<gene>
    <name evidence="2" type="ORF">Ctob_004896</name>
</gene>
<keyword evidence="3" id="KW-1185">Reference proteome</keyword>
<dbReference type="Gene3D" id="3.40.50.1820">
    <property type="entry name" value="alpha/beta hydrolase"/>
    <property type="match status" value="1"/>
</dbReference>
<feature type="signal peptide" evidence="1">
    <location>
        <begin position="1"/>
        <end position="20"/>
    </location>
</feature>
<dbReference type="AlphaFoldDB" id="A0A0M0JDI4"/>
<protein>
    <recommendedName>
        <fullName evidence="4">Thioesterase domain-containing protein</fullName>
    </recommendedName>
</protein>
<reference evidence="3" key="1">
    <citation type="journal article" date="2015" name="PLoS Genet.">
        <title>Genome Sequence and Transcriptome Analyses of Chrysochromulina tobin: Metabolic Tools for Enhanced Algal Fitness in the Prominent Order Prymnesiales (Haptophyceae).</title>
        <authorList>
            <person name="Hovde B.T."/>
            <person name="Deodato C.R."/>
            <person name="Hunsperger H.M."/>
            <person name="Ryken S.A."/>
            <person name="Yost W."/>
            <person name="Jha R.K."/>
            <person name="Patterson J."/>
            <person name="Monnat R.J. Jr."/>
            <person name="Barlow S.B."/>
            <person name="Starkenburg S.R."/>
            <person name="Cattolico R.A."/>
        </authorList>
    </citation>
    <scope>NUCLEOTIDE SEQUENCE</scope>
    <source>
        <strain evidence="3">CCMP291</strain>
    </source>
</reference>
<dbReference type="SUPFAM" id="SSF53474">
    <property type="entry name" value="alpha/beta-Hydrolases"/>
    <property type="match status" value="2"/>
</dbReference>
<name>A0A0M0JDI4_9EUKA</name>
<keyword evidence="1" id="KW-0732">Signal</keyword>
<evidence type="ECO:0000313" key="2">
    <source>
        <dbReference type="EMBL" id="KOO24520.1"/>
    </source>
</evidence>
<evidence type="ECO:0008006" key="4">
    <source>
        <dbReference type="Google" id="ProtNLM"/>
    </source>
</evidence>
<accession>A0A0M0JDI4</accession>
<evidence type="ECO:0000256" key="1">
    <source>
        <dbReference type="SAM" id="SignalP"/>
    </source>
</evidence>